<proteinExistence type="predicted"/>
<dbReference type="PANTHER" id="PTHR34575:SF1">
    <property type="entry name" value="PROTEIN PAM68, CHLOROPLASTIC"/>
    <property type="match status" value="1"/>
</dbReference>
<reference evidence="5 6" key="1">
    <citation type="journal article" date="2015" name="Plant Cell">
        <title>Oil accumulation by the oleaginous diatom Fistulifera solaris as revealed by the genome and transcriptome.</title>
        <authorList>
            <person name="Tanaka T."/>
            <person name="Maeda Y."/>
            <person name="Veluchamy A."/>
            <person name="Tanaka M."/>
            <person name="Abida H."/>
            <person name="Marechal E."/>
            <person name="Bowler C."/>
            <person name="Muto M."/>
            <person name="Sunaga Y."/>
            <person name="Tanaka M."/>
            <person name="Yoshino T."/>
            <person name="Taniguchi T."/>
            <person name="Fukuda Y."/>
            <person name="Nemoto M."/>
            <person name="Matsumoto M."/>
            <person name="Wong P.S."/>
            <person name="Aburatani S."/>
            <person name="Fujibuchi W."/>
        </authorList>
    </citation>
    <scope>NUCLEOTIDE SEQUENCE [LARGE SCALE GENOMIC DNA]</scope>
    <source>
        <strain evidence="5 6">JPCC DA0580</strain>
    </source>
</reference>
<feature type="compositionally biased region" description="Basic and acidic residues" evidence="2">
    <location>
        <begin position="39"/>
        <end position="51"/>
    </location>
</feature>
<dbReference type="Pfam" id="PF11947">
    <property type="entry name" value="DUF3464"/>
    <property type="match status" value="1"/>
</dbReference>
<keyword evidence="6" id="KW-1185">Reference proteome</keyword>
<keyword evidence="1" id="KW-0175">Coiled coil</keyword>
<dbReference type="EMBL" id="BDSP01000111">
    <property type="protein sequence ID" value="GAX17072.1"/>
    <property type="molecule type" value="Genomic_DNA"/>
</dbReference>
<evidence type="ECO:0000256" key="3">
    <source>
        <dbReference type="SAM" id="Phobius"/>
    </source>
</evidence>
<feature type="chain" id="PRO_5012757791" evidence="4">
    <location>
        <begin position="16"/>
        <end position="257"/>
    </location>
</feature>
<dbReference type="PANTHER" id="PTHR34575">
    <property type="entry name" value="PROTEIN PAM68, CHLOROPLASTIC"/>
    <property type="match status" value="1"/>
</dbReference>
<feature type="transmembrane region" description="Helical" evidence="3">
    <location>
        <begin position="126"/>
        <end position="147"/>
    </location>
</feature>
<accession>A0A1Z5JT93</accession>
<protein>
    <submittedName>
        <fullName evidence="5">Uncharacterized protein</fullName>
    </submittedName>
</protein>
<dbReference type="AlphaFoldDB" id="A0A1Z5JT93"/>
<organism evidence="5 6">
    <name type="scientific">Fistulifera solaris</name>
    <name type="common">Oleaginous diatom</name>
    <dbReference type="NCBI Taxonomy" id="1519565"/>
    <lineage>
        <taxon>Eukaryota</taxon>
        <taxon>Sar</taxon>
        <taxon>Stramenopiles</taxon>
        <taxon>Ochrophyta</taxon>
        <taxon>Bacillariophyta</taxon>
        <taxon>Bacillariophyceae</taxon>
        <taxon>Bacillariophycidae</taxon>
        <taxon>Naviculales</taxon>
        <taxon>Naviculaceae</taxon>
        <taxon>Fistulifera</taxon>
    </lineage>
</organism>
<dbReference type="InParanoid" id="A0A1Z5JT93"/>
<feature type="transmembrane region" description="Helical" evidence="3">
    <location>
        <begin position="159"/>
        <end position="180"/>
    </location>
</feature>
<dbReference type="OrthoDB" id="5862at2759"/>
<evidence type="ECO:0000313" key="5">
    <source>
        <dbReference type="EMBL" id="GAX17072.1"/>
    </source>
</evidence>
<evidence type="ECO:0000256" key="1">
    <source>
        <dbReference type="SAM" id="Coils"/>
    </source>
</evidence>
<feature type="region of interest" description="Disordered" evidence="2">
    <location>
        <begin position="33"/>
        <end position="53"/>
    </location>
</feature>
<sequence length="257" mass="28600">MRILAVTVLIVTVDSFLSPSPLPTPSTLCNAAKGFGNTGEKKSKQTREKNLQIETPSPITQPMVEEPAAPAMNAGQRALEKIRRERAEQKNAELQRAREVLQQDKQVQQAAAAIPEKVAQRMGQRMIPFVGIPLFLSMGAFVGFWYMATYRDMSFEPSLVAASTILILVLGLLGITYSVMSTSWDPDREGSLLGTDEFSRNVDNIKEGLTRSRDNAVLRDKLASDREMQLALSKMDQEESKKKKIISLESKLNEELE</sequence>
<keyword evidence="3" id="KW-0472">Membrane</keyword>
<evidence type="ECO:0000256" key="2">
    <source>
        <dbReference type="SAM" id="MobiDB-lite"/>
    </source>
</evidence>
<keyword evidence="3" id="KW-0812">Transmembrane</keyword>
<keyword evidence="4" id="KW-0732">Signal</keyword>
<comment type="caution">
    <text evidence="5">The sequence shown here is derived from an EMBL/GenBank/DDBJ whole genome shotgun (WGS) entry which is preliminary data.</text>
</comment>
<evidence type="ECO:0000313" key="6">
    <source>
        <dbReference type="Proteomes" id="UP000198406"/>
    </source>
</evidence>
<dbReference type="InterPro" id="IPR021855">
    <property type="entry name" value="PAM68-like"/>
</dbReference>
<feature type="signal peptide" evidence="4">
    <location>
        <begin position="1"/>
        <end position="15"/>
    </location>
</feature>
<name>A0A1Z5JT93_FISSO</name>
<dbReference type="Proteomes" id="UP000198406">
    <property type="component" value="Unassembled WGS sequence"/>
</dbReference>
<evidence type="ECO:0000256" key="4">
    <source>
        <dbReference type="SAM" id="SignalP"/>
    </source>
</evidence>
<feature type="coiled-coil region" evidence="1">
    <location>
        <begin position="72"/>
        <end position="111"/>
    </location>
</feature>
<keyword evidence="3" id="KW-1133">Transmembrane helix</keyword>
<gene>
    <name evidence="5" type="ORF">FisN_5Hh457</name>
</gene>